<dbReference type="EMBL" id="JAEHOC010000039">
    <property type="protein sequence ID" value="KAG2427574.1"/>
    <property type="molecule type" value="Genomic_DNA"/>
</dbReference>
<dbReference type="InterPro" id="IPR042241">
    <property type="entry name" value="GCP_C_sf"/>
</dbReference>
<dbReference type="OrthoDB" id="5860513at2759"/>
<name>A0A835VW13_CHLIN</name>
<comment type="subcellular location">
    <subcellularLocation>
        <location evidence="1">Cytoplasm</location>
        <location evidence="1">Cytoskeleton</location>
    </subcellularLocation>
</comment>
<comment type="similarity">
    <text evidence="2">Belongs to the TUBGCP family.</text>
</comment>
<evidence type="ECO:0008006" key="10">
    <source>
        <dbReference type="Google" id="ProtNLM"/>
    </source>
</evidence>
<dbReference type="Proteomes" id="UP000650467">
    <property type="component" value="Unassembled WGS sequence"/>
</dbReference>
<dbReference type="Pfam" id="PF17681">
    <property type="entry name" value="GCP_N_terminal"/>
    <property type="match status" value="1"/>
</dbReference>
<dbReference type="GO" id="GO:0031122">
    <property type="term" value="P:cytoplasmic microtubule organization"/>
    <property type="evidence" value="ECO:0007669"/>
    <property type="project" value="TreeGrafter"/>
</dbReference>
<dbReference type="GO" id="GO:0000278">
    <property type="term" value="P:mitotic cell cycle"/>
    <property type="evidence" value="ECO:0007669"/>
    <property type="project" value="TreeGrafter"/>
</dbReference>
<dbReference type="GO" id="GO:0000930">
    <property type="term" value="C:gamma-tubulin complex"/>
    <property type="evidence" value="ECO:0007669"/>
    <property type="project" value="TreeGrafter"/>
</dbReference>
<dbReference type="GO" id="GO:0051011">
    <property type="term" value="F:microtubule minus-end binding"/>
    <property type="evidence" value="ECO:0007669"/>
    <property type="project" value="TreeGrafter"/>
</dbReference>
<evidence type="ECO:0000256" key="4">
    <source>
        <dbReference type="ARBA" id="ARBA00022701"/>
    </source>
</evidence>
<keyword evidence="9" id="KW-1185">Reference proteome</keyword>
<dbReference type="PANTHER" id="PTHR19302">
    <property type="entry name" value="GAMMA TUBULIN COMPLEX PROTEIN"/>
    <property type="match status" value="1"/>
</dbReference>
<evidence type="ECO:0000256" key="1">
    <source>
        <dbReference type="ARBA" id="ARBA00004245"/>
    </source>
</evidence>
<feature type="domain" description="Gamma tubulin complex component C-terminal" evidence="6">
    <location>
        <begin position="741"/>
        <end position="996"/>
    </location>
</feature>
<organism evidence="8 9">
    <name type="scientific">Chlamydomonas incerta</name>
    <dbReference type="NCBI Taxonomy" id="51695"/>
    <lineage>
        <taxon>Eukaryota</taxon>
        <taxon>Viridiplantae</taxon>
        <taxon>Chlorophyta</taxon>
        <taxon>core chlorophytes</taxon>
        <taxon>Chlorophyceae</taxon>
        <taxon>CS clade</taxon>
        <taxon>Chlamydomonadales</taxon>
        <taxon>Chlamydomonadaceae</taxon>
        <taxon>Chlamydomonas</taxon>
    </lineage>
</organism>
<protein>
    <recommendedName>
        <fullName evidence="10">Gamma-tubulin complex component</fullName>
    </recommendedName>
</protein>
<keyword evidence="5" id="KW-0206">Cytoskeleton</keyword>
<dbReference type="InterPro" id="IPR041470">
    <property type="entry name" value="GCP_N"/>
</dbReference>
<dbReference type="InterPro" id="IPR007259">
    <property type="entry name" value="GCP"/>
</dbReference>
<gene>
    <name evidence="8" type="ORF">HXX76_012228</name>
</gene>
<dbReference type="AlphaFoldDB" id="A0A835VW13"/>
<evidence type="ECO:0000259" key="7">
    <source>
        <dbReference type="Pfam" id="PF17681"/>
    </source>
</evidence>
<evidence type="ECO:0000256" key="5">
    <source>
        <dbReference type="ARBA" id="ARBA00023212"/>
    </source>
</evidence>
<dbReference type="GO" id="GO:0005874">
    <property type="term" value="C:microtubule"/>
    <property type="evidence" value="ECO:0007669"/>
    <property type="project" value="UniProtKB-KW"/>
</dbReference>
<comment type="caution">
    <text evidence="8">The sequence shown here is derived from an EMBL/GenBank/DDBJ whole genome shotgun (WGS) entry which is preliminary data.</text>
</comment>
<dbReference type="GO" id="GO:0051225">
    <property type="term" value="P:spindle assembly"/>
    <property type="evidence" value="ECO:0007669"/>
    <property type="project" value="TreeGrafter"/>
</dbReference>
<keyword evidence="3" id="KW-0963">Cytoplasm</keyword>
<evidence type="ECO:0000259" key="6">
    <source>
        <dbReference type="Pfam" id="PF04130"/>
    </source>
</evidence>
<evidence type="ECO:0000256" key="2">
    <source>
        <dbReference type="ARBA" id="ARBA00010337"/>
    </source>
</evidence>
<keyword evidence="4" id="KW-0493">Microtubule</keyword>
<accession>A0A835VW13</accession>
<dbReference type="GO" id="GO:0000922">
    <property type="term" value="C:spindle pole"/>
    <property type="evidence" value="ECO:0007669"/>
    <property type="project" value="InterPro"/>
</dbReference>
<dbReference type="InterPro" id="IPR040457">
    <property type="entry name" value="GCP_C"/>
</dbReference>
<dbReference type="Pfam" id="PF04130">
    <property type="entry name" value="GCP_C_terminal"/>
    <property type="match status" value="2"/>
</dbReference>
<evidence type="ECO:0000313" key="9">
    <source>
        <dbReference type="Proteomes" id="UP000650467"/>
    </source>
</evidence>
<feature type="domain" description="Gamma tubulin complex component C-terminal" evidence="6">
    <location>
        <begin position="592"/>
        <end position="718"/>
    </location>
</feature>
<reference evidence="8" key="1">
    <citation type="journal article" date="2020" name="bioRxiv">
        <title>Comparative genomics of Chlamydomonas.</title>
        <authorList>
            <person name="Craig R.J."/>
            <person name="Hasan A.R."/>
            <person name="Ness R.W."/>
            <person name="Keightley P.D."/>
        </authorList>
    </citation>
    <scope>NUCLEOTIDE SEQUENCE</scope>
    <source>
        <strain evidence="8">SAG 7.73</strain>
    </source>
</reference>
<dbReference type="Gene3D" id="1.20.120.1900">
    <property type="entry name" value="Gamma-tubulin complex, C-terminal domain"/>
    <property type="match status" value="1"/>
</dbReference>
<dbReference type="PANTHER" id="PTHR19302:SF14">
    <property type="entry name" value="GAMMA-TUBULIN COMPLEX COMPONENT 3"/>
    <property type="match status" value="1"/>
</dbReference>
<dbReference type="GO" id="GO:0043015">
    <property type="term" value="F:gamma-tubulin binding"/>
    <property type="evidence" value="ECO:0007669"/>
    <property type="project" value="InterPro"/>
</dbReference>
<feature type="domain" description="Gamma tubulin complex component protein N-terminal" evidence="7">
    <location>
        <begin position="243"/>
        <end position="587"/>
    </location>
</feature>
<evidence type="ECO:0000256" key="3">
    <source>
        <dbReference type="ARBA" id="ARBA00022490"/>
    </source>
</evidence>
<evidence type="ECO:0000313" key="8">
    <source>
        <dbReference type="EMBL" id="KAG2427574.1"/>
    </source>
</evidence>
<sequence length="1021" mass="106095">MAQVDVPTLLSRLGESIARNAGIPEAEVAARRAYTLRMMVGIMGGSAYARSALESGGDYMALATGFVKELEANGAARDRIKLVQECCNRLTAAGGKPGLSPHTATALLVLLRRLYGSVGTRAPPPVSLTKAVQLGGLPAVYPALPQRPGSRQSVASVSRPMSAVSYAGSLPPGQHAVRPTSVLTPSELGDDPSQLLSAEMSRASLLNSTTGDLVSDFYFARDAAGGGRPELAAIPATSEPSLVRDVLYAAQGVSGRALGWVQAGGDDVGSGFRPDQGIAEGLGAARTMLLERLTELGWLFRHVRRHVEDSSAEEGAVRQALGAALADELGDFFRLLALLEAQAALPLPTPGDTAAAEDQYLTLRRLLCWLAEPTRRMRLLATVADAGEGLGGGALAGAVYEFSRHGDPFVAANAAKLLQQVCVPLYGMIRRWVLEGSLEDPHGEFFIVQHAAATAVNAALREAVGAAAGAGAGGGAAGAAGAAGALSLALAPPTLDLWRQSYGLDETRLPPFIGASLAQRILRAGKAIHYLKQACGDAGWVQQRAEEWARSPPAAAYATGSGELASLDALVSEAVRSVDARLLDVIWRRHRLRAHFAAIRRFLLLGQGDWVTAFMDLAQRELDKGAGDVSEVQLNSCLRQAFTATNVMGGGSSAVVGGTGRGALATLAGMGVGVEEDGEDDSAVVTMLAEKLRVKKERAAGAGEVGWDVFSLTYNPAAGLPAAMLGAGAGPQAAPVPTSGGPLSALFTAPAMLSYGRLAKLLWRMKRSEHALSATWGAAACGLQRTVDKMGRDGALAQPVLAQLLRLRAEMSHFATNLQYYIQFEVMEACWQEFYTRAASCADLDSLITAHEEHLAKLLRKALLEGGAAGGGGGGGEPGPSAAALRRALQDALANMVGLRAVAARLEEAVEGGARKLQTRNAAAKQRVARGGWGVQAPAAGTGGEPVIDAGALRDIRRTLSDLAAQHQRAVGEFTENLPEEAQDDVRFLLARLDFSAKGVQAVPAGAGAGGPVAFAGAARA</sequence>
<dbReference type="GO" id="GO:0051321">
    <property type="term" value="P:meiotic cell cycle"/>
    <property type="evidence" value="ECO:0007669"/>
    <property type="project" value="TreeGrafter"/>
</dbReference>
<proteinExistence type="inferred from homology"/>
<dbReference type="GO" id="GO:0007020">
    <property type="term" value="P:microtubule nucleation"/>
    <property type="evidence" value="ECO:0007669"/>
    <property type="project" value="InterPro"/>
</dbReference>